<evidence type="ECO:0000313" key="1">
    <source>
        <dbReference type="EMBL" id="TPP62277.1"/>
    </source>
</evidence>
<comment type="caution">
    <text evidence="1">The sequence shown here is derived from an EMBL/GenBank/DDBJ whole genome shotgun (WGS) entry which is preliminary data.</text>
</comment>
<keyword evidence="2" id="KW-1185">Reference proteome</keyword>
<evidence type="ECO:0000313" key="2">
    <source>
        <dbReference type="Proteomes" id="UP000316759"/>
    </source>
</evidence>
<protein>
    <submittedName>
        <fullName evidence="1">Uncharacterized protein</fullName>
    </submittedName>
</protein>
<sequence>MGEKTVDFDEPSFILQLIDYNGKLLTLSSSLMVAVRVQNNVHRIVYATIFHVVAYNHHLGDGVYRGRTEFSTVFSNARDGMWSSVTSSRLCTESTAQLSRTGLGSSRYIVRIQKKSH</sequence>
<dbReference type="AlphaFoldDB" id="A0A504YW32"/>
<name>A0A504YW32_FASGI</name>
<proteinExistence type="predicted"/>
<gene>
    <name evidence="1" type="ORF">FGIG_09126</name>
</gene>
<reference evidence="1 2" key="1">
    <citation type="submission" date="2019-04" db="EMBL/GenBank/DDBJ databases">
        <title>Annotation for the trematode Fasciola gigantica.</title>
        <authorList>
            <person name="Choi Y.-J."/>
        </authorList>
    </citation>
    <scope>NUCLEOTIDE SEQUENCE [LARGE SCALE GENOMIC DNA]</scope>
    <source>
        <strain evidence="1">Uganda_cow_1</strain>
    </source>
</reference>
<dbReference type="Proteomes" id="UP000316759">
    <property type="component" value="Unassembled WGS sequence"/>
</dbReference>
<dbReference type="EMBL" id="SUNJ01007078">
    <property type="protein sequence ID" value="TPP62277.1"/>
    <property type="molecule type" value="Genomic_DNA"/>
</dbReference>
<accession>A0A504YW32</accession>
<organism evidence="1 2">
    <name type="scientific">Fasciola gigantica</name>
    <name type="common">Giant liver fluke</name>
    <dbReference type="NCBI Taxonomy" id="46835"/>
    <lineage>
        <taxon>Eukaryota</taxon>
        <taxon>Metazoa</taxon>
        <taxon>Spiralia</taxon>
        <taxon>Lophotrochozoa</taxon>
        <taxon>Platyhelminthes</taxon>
        <taxon>Trematoda</taxon>
        <taxon>Digenea</taxon>
        <taxon>Plagiorchiida</taxon>
        <taxon>Echinostomata</taxon>
        <taxon>Echinostomatoidea</taxon>
        <taxon>Fasciolidae</taxon>
        <taxon>Fasciola</taxon>
    </lineage>
</organism>